<dbReference type="PRINTS" id="PR00162">
    <property type="entry name" value="RIESKE"/>
</dbReference>
<evidence type="ECO:0000256" key="1">
    <source>
        <dbReference type="ARBA" id="ARBA00022714"/>
    </source>
</evidence>
<keyword evidence="1" id="KW-0001">2Fe-2S</keyword>
<dbReference type="InterPro" id="IPR017941">
    <property type="entry name" value="Rieske_2Fe-2S"/>
</dbReference>
<evidence type="ECO:0000256" key="3">
    <source>
        <dbReference type="ARBA" id="ARBA00023004"/>
    </source>
</evidence>
<accession>A0A537J9E3</accession>
<keyword evidence="4" id="KW-0411">Iron-sulfur</keyword>
<dbReference type="Pfam" id="PF00355">
    <property type="entry name" value="Rieske"/>
    <property type="match status" value="1"/>
</dbReference>
<dbReference type="GO" id="GO:0046872">
    <property type="term" value="F:metal ion binding"/>
    <property type="evidence" value="ECO:0007669"/>
    <property type="project" value="UniProtKB-KW"/>
</dbReference>
<organism evidence="9 10">
    <name type="scientific">Candidatus Segetimicrobium genomatis</name>
    <dbReference type="NCBI Taxonomy" id="2569760"/>
    <lineage>
        <taxon>Bacteria</taxon>
        <taxon>Bacillati</taxon>
        <taxon>Candidatus Sysuimicrobiota</taxon>
        <taxon>Candidatus Sysuimicrobiia</taxon>
        <taxon>Candidatus Sysuimicrobiales</taxon>
        <taxon>Candidatus Segetimicrobiaceae</taxon>
        <taxon>Candidatus Segetimicrobium</taxon>
    </lineage>
</organism>
<keyword evidence="2" id="KW-0479">Metal-binding</keyword>
<keyword evidence="7" id="KW-0472">Membrane</keyword>
<protein>
    <submittedName>
        <fullName evidence="9">Rieske 2Fe-2S domain-containing protein</fullName>
    </submittedName>
</protein>
<dbReference type="AlphaFoldDB" id="A0A537J9E3"/>
<dbReference type="PROSITE" id="PS51296">
    <property type="entry name" value="RIESKE"/>
    <property type="match status" value="1"/>
</dbReference>
<dbReference type="InterPro" id="IPR036922">
    <property type="entry name" value="Rieske_2Fe-2S_sf"/>
</dbReference>
<dbReference type="GO" id="GO:0016705">
    <property type="term" value="F:oxidoreductase activity, acting on paired donors, with incorporation or reduction of molecular oxygen"/>
    <property type="evidence" value="ECO:0007669"/>
    <property type="project" value="UniProtKB-ARBA"/>
</dbReference>
<dbReference type="GO" id="GO:0004497">
    <property type="term" value="F:monooxygenase activity"/>
    <property type="evidence" value="ECO:0007669"/>
    <property type="project" value="UniProtKB-ARBA"/>
</dbReference>
<evidence type="ECO:0000256" key="4">
    <source>
        <dbReference type="ARBA" id="ARBA00023014"/>
    </source>
</evidence>
<comment type="caution">
    <text evidence="9">The sequence shown here is derived from an EMBL/GenBank/DDBJ whole genome shotgun (WGS) entry which is preliminary data.</text>
</comment>
<keyword evidence="5" id="KW-1015">Disulfide bond</keyword>
<keyword evidence="7" id="KW-0812">Transmembrane</keyword>
<dbReference type="InterPro" id="IPR014349">
    <property type="entry name" value="Rieske_Fe-S_prot"/>
</dbReference>
<evidence type="ECO:0000256" key="2">
    <source>
        <dbReference type="ARBA" id="ARBA00022723"/>
    </source>
</evidence>
<dbReference type="EMBL" id="VBAN01000280">
    <property type="protein sequence ID" value="TMI80113.1"/>
    <property type="molecule type" value="Genomic_DNA"/>
</dbReference>
<evidence type="ECO:0000313" key="9">
    <source>
        <dbReference type="EMBL" id="TMI80113.1"/>
    </source>
</evidence>
<sequence>MSGDHHPAAAKAGSPASPGRREFLTRVSIALGALGAAIVAVPVVGFLLAPFFEKQSQVWRPVGTVDSFRPGMTVKVDFPDSSPLPWAGVVARTAAWLRREPDGTFVAFTVNCTHLGCPVRWLPDAGLFMCPCHGGVYYKDGAVAAGPPPKPLPRYPVRVRDGQVEIQTSPIPITT</sequence>
<keyword evidence="7" id="KW-1133">Transmembrane helix</keyword>
<reference evidence="9 10" key="1">
    <citation type="journal article" date="2019" name="Nat. Microbiol.">
        <title>Mediterranean grassland soil C-N compound turnover is dependent on rainfall and depth, and is mediated by genomically divergent microorganisms.</title>
        <authorList>
            <person name="Diamond S."/>
            <person name="Andeer P.F."/>
            <person name="Li Z."/>
            <person name="Crits-Christoph A."/>
            <person name="Burstein D."/>
            <person name="Anantharaman K."/>
            <person name="Lane K.R."/>
            <person name="Thomas B.C."/>
            <person name="Pan C."/>
            <person name="Northen T.R."/>
            <person name="Banfield J.F."/>
        </authorList>
    </citation>
    <scope>NUCLEOTIDE SEQUENCE [LARGE SCALE GENOMIC DNA]</scope>
    <source>
        <strain evidence="9">NP_6</strain>
    </source>
</reference>
<dbReference type="InterPro" id="IPR005805">
    <property type="entry name" value="Rieske_Fe-S_prot_C"/>
</dbReference>
<dbReference type="CDD" id="cd03467">
    <property type="entry name" value="Rieske"/>
    <property type="match status" value="1"/>
</dbReference>
<evidence type="ECO:0000256" key="6">
    <source>
        <dbReference type="ARBA" id="ARBA00034078"/>
    </source>
</evidence>
<evidence type="ECO:0000313" key="10">
    <source>
        <dbReference type="Proteomes" id="UP000318093"/>
    </source>
</evidence>
<dbReference type="PROSITE" id="PS51318">
    <property type="entry name" value="TAT"/>
    <property type="match status" value="1"/>
</dbReference>
<feature type="transmembrane region" description="Helical" evidence="7">
    <location>
        <begin position="27"/>
        <end position="52"/>
    </location>
</feature>
<dbReference type="GO" id="GO:0016020">
    <property type="term" value="C:membrane"/>
    <property type="evidence" value="ECO:0007669"/>
    <property type="project" value="InterPro"/>
</dbReference>
<feature type="domain" description="Rieske" evidence="8">
    <location>
        <begin position="73"/>
        <end position="166"/>
    </location>
</feature>
<keyword evidence="3" id="KW-0408">Iron</keyword>
<proteinExistence type="predicted"/>
<gene>
    <name evidence="9" type="ORF">E6H03_09025</name>
</gene>
<dbReference type="Gene3D" id="2.102.10.10">
    <property type="entry name" value="Rieske [2Fe-2S] iron-sulphur domain"/>
    <property type="match status" value="1"/>
</dbReference>
<dbReference type="SUPFAM" id="SSF50022">
    <property type="entry name" value="ISP domain"/>
    <property type="match status" value="1"/>
</dbReference>
<dbReference type="GO" id="GO:0051537">
    <property type="term" value="F:2 iron, 2 sulfur cluster binding"/>
    <property type="evidence" value="ECO:0007669"/>
    <property type="project" value="UniProtKB-KW"/>
</dbReference>
<dbReference type="PANTHER" id="PTHR10134">
    <property type="entry name" value="CYTOCHROME B-C1 COMPLEX SUBUNIT RIESKE, MITOCHONDRIAL"/>
    <property type="match status" value="1"/>
</dbReference>
<evidence type="ECO:0000259" key="8">
    <source>
        <dbReference type="PROSITE" id="PS51296"/>
    </source>
</evidence>
<name>A0A537J9E3_9BACT</name>
<evidence type="ECO:0000256" key="7">
    <source>
        <dbReference type="SAM" id="Phobius"/>
    </source>
</evidence>
<evidence type="ECO:0000256" key="5">
    <source>
        <dbReference type="ARBA" id="ARBA00023157"/>
    </source>
</evidence>
<dbReference type="InterPro" id="IPR006311">
    <property type="entry name" value="TAT_signal"/>
</dbReference>
<comment type="cofactor">
    <cofactor evidence="6">
        <name>[2Fe-2S] cluster</name>
        <dbReference type="ChEBI" id="CHEBI:190135"/>
    </cofactor>
</comment>
<dbReference type="Proteomes" id="UP000318093">
    <property type="component" value="Unassembled WGS sequence"/>
</dbReference>